<dbReference type="AlphaFoldDB" id="A0AAF0JAP9"/>
<evidence type="ECO:0000313" key="3">
    <source>
        <dbReference type="Proteomes" id="UP001217754"/>
    </source>
</evidence>
<dbReference type="RefSeq" id="XP_060122332.1">
    <property type="nucleotide sequence ID" value="XM_060266349.1"/>
</dbReference>
<feature type="compositionally biased region" description="Low complexity" evidence="1">
    <location>
        <begin position="285"/>
        <end position="298"/>
    </location>
</feature>
<feature type="compositionally biased region" description="Polar residues" evidence="1">
    <location>
        <begin position="525"/>
        <end position="537"/>
    </location>
</feature>
<feature type="region of interest" description="Disordered" evidence="1">
    <location>
        <begin position="1"/>
        <end position="68"/>
    </location>
</feature>
<name>A0AAF0JAP9_9BASI</name>
<evidence type="ECO:0000256" key="1">
    <source>
        <dbReference type="SAM" id="MobiDB-lite"/>
    </source>
</evidence>
<feature type="compositionally biased region" description="Acidic residues" evidence="1">
    <location>
        <begin position="275"/>
        <end position="284"/>
    </location>
</feature>
<feature type="compositionally biased region" description="Low complexity" evidence="1">
    <location>
        <begin position="246"/>
        <end position="256"/>
    </location>
</feature>
<sequence>MSTPVAPPPADADLSKTAEPNTPGASVGRKRKAKGPATPIPAPRENSEKDTSAHTNKRKKPRSRMQHDTSMSALGFGSADLSSPMWQTIVAFRAPHGKAFDRVLDAGFTLASVKRMVSDKYRIASGVPIHLSYEAADGTHIDLDDSEDFRAFQVHAARESIITVFIDVPESQMFTAPEAPAASPAKARGRRGRGAARTDEGDETTNEAEATEVSQLVDVPQPEAEAQSTPAKRGRKRKVDQPPAPASASAPEAQPEAPAPTPTPAPAPVPAPAPEAEDDEEEDVPLSSQATAPPSSQPEGGEKQKRSRRTKAEMEAFRAEKAAQKAAKEQERADRTTGEADTTQADETVIVHEPRNDEHSAAASAAVQALVEQGIDAMHLRLSELKAKKQRKNAVEREEQKMLVNMVKGTSVTPSEADVSSRELARNAQRADADAAERDLETAPEADDSASSTESRDYFSQPESHANLSNSQIHGPSPRPDTNPMESTPQRASRAQAESSRRTMSGAFTKLSELRPSALRRSFSRQESPMFSASASEASADVGRETPATVPEASEESDSSDDSDSDSSDDDAPAPSQQSALPPSKLAGASTEASVADASKAKKKRSFFSALS</sequence>
<dbReference type="EMBL" id="CP119961">
    <property type="protein sequence ID" value="WFD39435.1"/>
    <property type="molecule type" value="Genomic_DNA"/>
</dbReference>
<dbReference type="GeneID" id="85226063"/>
<feature type="compositionally biased region" description="Polar residues" evidence="1">
    <location>
        <begin position="461"/>
        <end position="474"/>
    </location>
</feature>
<proteinExistence type="predicted"/>
<feature type="compositionally biased region" description="Low complexity" evidence="1">
    <location>
        <begin position="176"/>
        <end position="186"/>
    </location>
</feature>
<evidence type="ECO:0000313" key="2">
    <source>
        <dbReference type="EMBL" id="WFD39435.1"/>
    </source>
</evidence>
<feature type="region of interest" description="Disordered" evidence="1">
    <location>
        <begin position="175"/>
        <end position="347"/>
    </location>
</feature>
<gene>
    <name evidence="2" type="ORF">MJAP1_002412</name>
</gene>
<dbReference type="Proteomes" id="UP001217754">
    <property type="component" value="Chromosome 4"/>
</dbReference>
<feature type="compositionally biased region" description="Basic and acidic residues" evidence="1">
    <location>
        <begin position="300"/>
        <end position="338"/>
    </location>
</feature>
<protein>
    <submittedName>
        <fullName evidence="2">Uncharacterized protein</fullName>
    </submittedName>
</protein>
<keyword evidence="3" id="KW-1185">Reference proteome</keyword>
<feature type="compositionally biased region" description="Acidic residues" evidence="1">
    <location>
        <begin position="553"/>
        <end position="572"/>
    </location>
</feature>
<organism evidence="2 3">
    <name type="scientific">Malassezia japonica</name>
    <dbReference type="NCBI Taxonomy" id="223818"/>
    <lineage>
        <taxon>Eukaryota</taxon>
        <taxon>Fungi</taxon>
        <taxon>Dikarya</taxon>
        <taxon>Basidiomycota</taxon>
        <taxon>Ustilaginomycotina</taxon>
        <taxon>Malasseziomycetes</taxon>
        <taxon>Malasseziales</taxon>
        <taxon>Malasseziaceae</taxon>
        <taxon>Malassezia</taxon>
    </lineage>
</organism>
<reference evidence="2" key="1">
    <citation type="submission" date="2023-03" db="EMBL/GenBank/DDBJ databases">
        <title>Mating type loci evolution in Malassezia.</title>
        <authorList>
            <person name="Coelho M.A."/>
        </authorList>
    </citation>
    <scope>NUCLEOTIDE SEQUENCE</scope>
    <source>
        <strain evidence="2">CBS 9431</strain>
    </source>
</reference>
<feature type="compositionally biased region" description="Acidic residues" evidence="1">
    <location>
        <begin position="200"/>
        <end position="210"/>
    </location>
</feature>
<feature type="compositionally biased region" description="Pro residues" evidence="1">
    <location>
        <begin position="257"/>
        <end position="273"/>
    </location>
</feature>
<feature type="region of interest" description="Disordered" evidence="1">
    <location>
        <begin position="405"/>
        <end position="612"/>
    </location>
</feature>
<feature type="compositionally biased region" description="Low complexity" evidence="1">
    <location>
        <begin position="573"/>
        <end position="584"/>
    </location>
</feature>
<dbReference type="PANTHER" id="PTHR48148">
    <property type="entry name" value="KERATINOCYTE PROLINE-RICH PROTEIN"/>
    <property type="match status" value="1"/>
</dbReference>
<feature type="compositionally biased region" description="Basic and acidic residues" evidence="1">
    <location>
        <begin position="419"/>
        <end position="441"/>
    </location>
</feature>
<accession>A0AAF0JAP9</accession>
<feature type="compositionally biased region" description="Basic residues" evidence="1">
    <location>
        <begin position="55"/>
        <end position="64"/>
    </location>
</feature>
<dbReference type="PANTHER" id="PTHR48148:SF3">
    <property type="entry name" value="KERATINOCYTE PROLINE-RICH PROTEIN"/>
    <property type="match status" value="1"/>
</dbReference>
<feature type="compositionally biased region" description="Pro residues" evidence="1">
    <location>
        <begin position="1"/>
        <end position="10"/>
    </location>
</feature>